<feature type="compositionally biased region" description="Low complexity" evidence="2">
    <location>
        <begin position="49"/>
        <end position="59"/>
    </location>
</feature>
<dbReference type="SMART" id="SM00061">
    <property type="entry name" value="MATH"/>
    <property type="match status" value="4"/>
</dbReference>
<dbReference type="PANTHER" id="PTHR47242">
    <property type="entry name" value="TRAF-LIKE FAMILY PROTEIN"/>
    <property type="match status" value="1"/>
</dbReference>
<feature type="compositionally biased region" description="Polar residues" evidence="2">
    <location>
        <begin position="893"/>
        <end position="902"/>
    </location>
</feature>
<keyword evidence="1" id="KW-0175">Coiled coil</keyword>
<evidence type="ECO:0000256" key="1">
    <source>
        <dbReference type="SAM" id="Coils"/>
    </source>
</evidence>
<gene>
    <name evidence="4" type="ORF">ACJRO7_014536</name>
</gene>
<protein>
    <recommendedName>
        <fullName evidence="3">MATH domain-containing protein</fullName>
    </recommendedName>
</protein>
<feature type="region of interest" description="Disordered" evidence="2">
    <location>
        <begin position="1648"/>
        <end position="1674"/>
    </location>
</feature>
<dbReference type="EMBL" id="JBJKBG010000003">
    <property type="protein sequence ID" value="KAL3745449.1"/>
    <property type="molecule type" value="Genomic_DNA"/>
</dbReference>
<feature type="coiled-coil region" evidence="1">
    <location>
        <begin position="1435"/>
        <end position="1606"/>
    </location>
</feature>
<dbReference type="Proteomes" id="UP001634007">
    <property type="component" value="Unassembled WGS sequence"/>
</dbReference>
<dbReference type="Pfam" id="PF22486">
    <property type="entry name" value="MATH_2"/>
    <property type="match status" value="4"/>
</dbReference>
<dbReference type="PANTHER" id="PTHR47242:SF1">
    <property type="entry name" value="TRAF-LIKE FAMILY PROTEIN"/>
    <property type="match status" value="1"/>
</dbReference>
<dbReference type="InterPro" id="IPR008974">
    <property type="entry name" value="TRAF-like"/>
</dbReference>
<feature type="domain" description="MATH" evidence="3">
    <location>
        <begin position="603"/>
        <end position="727"/>
    </location>
</feature>
<keyword evidence="5" id="KW-1185">Reference proteome</keyword>
<feature type="domain" description="MATH" evidence="3">
    <location>
        <begin position="101"/>
        <end position="231"/>
    </location>
</feature>
<feature type="compositionally biased region" description="Low complexity" evidence="2">
    <location>
        <begin position="28"/>
        <end position="40"/>
    </location>
</feature>
<feature type="domain" description="MATH" evidence="3">
    <location>
        <begin position="435"/>
        <end position="571"/>
    </location>
</feature>
<feature type="region of interest" description="Disordered" evidence="2">
    <location>
        <begin position="1"/>
        <end position="67"/>
    </location>
</feature>
<proteinExistence type="predicted"/>
<evidence type="ECO:0000313" key="4">
    <source>
        <dbReference type="EMBL" id="KAL3745449.1"/>
    </source>
</evidence>
<feature type="region of interest" description="Disordered" evidence="2">
    <location>
        <begin position="2454"/>
        <end position="2485"/>
    </location>
</feature>
<feature type="compositionally biased region" description="Polar residues" evidence="2">
    <location>
        <begin position="935"/>
        <end position="954"/>
    </location>
</feature>
<dbReference type="InterPro" id="IPR002083">
    <property type="entry name" value="MATH/TRAF_dom"/>
</dbReference>
<reference evidence="4 5" key="1">
    <citation type="submission" date="2024-11" db="EMBL/GenBank/DDBJ databases">
        <title>Chromosome-level genome assembly of Eucalyptus globulus Labill. provides insights into its genome evolution.</title>
        <authorList>
            <person name="Li X."/>
        </authorList>
    </citation>
    <scope>NUCLEOTIDE SEQUENCE [LARGE SCALE GENOMIC DNA]</scope>
    <source>
        <strain evidence="4">CL2024</strain>
        <tissue evidence="4">Fresh tender leaves</tissue>
    </source>
</reference>
<name>A0ABD3L1C3_EUCGL</name>
<dbReference type="SUPFAM" id="SSF49599">
    <property type="entry name" value="TRAF domain-like"/>
    <property type="match status" value="4"/>
</dbReference>
<sequence>MKVAKPTKAMKALKAMKHQQPHHPNGVSSSSEAVSSSSSSMPPPPPPAAAAGADLPSTSSSSPAGKPPSIAAAEDLLAIVAREGSGGAQEAVSIDRRGEFAATCRWTVRNFSKIKARALWSKYFEVGGYDCRLLIYPKGDSQALPGYISIYLQIMDPRGTSSSKWDCFASYGLSIANGLDDSKTIHRDSWHRFSTKKKSHGWCDFTPSSTILDSRLGYLLSNDSIVITADILILNESVTFHRDNNESQSTSAASSSGVVGQAPDVLSGKFSWKVHNFSLFREMIKTQKIMSPVFPAGECNLRISVYQSSVNGTDYLSMCLESKDTEKAMQADRSCWCLFRMSVLNQKPGFNHMHRDSYGRFAADNKSGDNTSLGWNDYMKMADFVGPESGFLVDDTAIFSTSFHVIKESSSFTKNAANMLGLRVQNNSRKSDVHMGKFLWRIDNFTRLKDILKKRKITGLCIKSKRFQIGNRDCRLIVYPRGQSQPPCHLSVFLEVTDSRNTSNDWSCFVSHRLSVVNTKMEEKSVTKESQNRYSKAAKDWGWREFVTLTSLFDQDSGFIVNDAVVFSAEVLILKETSIMQDFAALENDLTGNGSSAENAGKRSSFTWKVENFMYFKDIMETRKIFSKFFQAGGCELRIGVYESFDTICIYLESDQSVGCDPDKNFWVKYRMAVVNQKNPAKTVWKESSICTKTWNNSVLQFMKVPDMLEADAGFLVRDTVVFVCEILDCCPWFEFSDLEVLAYEDDQDALTTDPDELIDSEDSEGLSGDEEDIFRNLLSRAGFHLTYGDNSSYPEVTLREKLLMDAGAIAGFLTGLRVYLDDPAKVKRLLLPAKFSGCCDGKKIGKTDGSSPSLMNLLMSVKVLQQAIIDLLLDIMVECCQPSEGSFEGESSDPSLKSSPDGSGAASPLESDRESGAAECTQFQLDERLDSGLDESSNSSAVRSSDINDSNVCENAPTVKPIDPPESSTRGQENFCLRSKSKWPEQSEELLGLIVNSLRALDGAVPQGCPEPRRRPHSAKKIALVLDKAPQHLQHDLVALVPKLVEHSEHPIAAHFLLGRLQKLDDEEPAERVPLFGALGQLECGIGVWEHLLDQTLEFLQDSNDEPLAANIGFVFKAASECQKLPQAVRSVRDRLKCLGAEVSSCVLDLLSKTIKSQKDLAAAMLRDIDCDKDFGEIDATLPYRLLVCSDNGQDTQRSHAVDEQALFSARHFSDIYVLIEMLSIPRLAVEASQTFERAVAKGAFVAQTVAIVLDSRVARRLNLSRFTGENMQITDGEGEANDQLRNQQDDFTSVFGLAETLTLSRDPCVKDFLKVLYAILFKGYPEESCRQRMLKRLVDRATSTSDSSRDVELDLDILVLLVSEEQEFIKPVLSMMREAAELANVDRAALWHQVCGREEEITRLREERKAEISNMVREKAAVSQKLGESEATNNRLKSEMKAEMDRFARERKELSEQVRDVENQLEWLRSERVEEIAKLSSEKKALQDRLHDAESQILQLKRKREELKKVVKEKNALAERLKSAEAGRKRFDEELKRYATENVTREEIRQSLEDEIRRLRQTVGQTEGEKRKKEERIAEYEERIHSMQARLEAYQEYIQSLDTQLREEMSRHAPLYGAGLDALSMTELETISRIHEEGLRQIHTIQQQRKGSPLSSPIMSPHTLPPHNHGLYPNAPPQVAVGLPPSIMPNGVGMHHSNGHVNGAMGPWITAVTAACLASGALVLLRSFGFGGLASVAPDASELKKSSSPTVHQLAARKEAELVRAASFASATEVRPSPRRNATAISKWPEQSEELLGLIVNSLRALDGAVPQGCPEPRRRPRSAERIALVLDKAPQHLQHDLVALVPKLVEHSEHPIAAQFLLGRLQKLDDEEPAERVPLFGALGQLECGIGVWEHLLGQTLEFLQDSNDEPLAANIDFVFKAASECQQLPQAVRSVRDRLKCLGAEVSPCVLDLLSKTIKSQRDLAAAMLRDIDCDKDFGEIDAMMPYRLLVCSDNGQDTQRLHAVDEQALFSARHFSDIYVLIEMLSIPHLAAEASQTFERAVAKGAFVAQTVAIVLDSRVACRLNLSRFTGENMQITDGEGEANHQLRNQQDDFTSVFGLAETLTLSRDPCVKDFLKVLYAILFKGYPDESCRQKMLKRLVDRAISTSDNSRDVELDLDILVLPVSEEQEFIRPVLSMMREATELANVDRAALWHQVCGREEEITRLREERKAEISNMVREKAAVSQKLGESEAMNNRLKSEMKAEMDRFARERKELSEQVQDVEDQLEWLCSERVEEIAKLSSEKKALQDRLHDAESQIMQLKRKREELKKVVKEKNALAERLKSAEAGRKRFDEELKRYATENVTREEIRQSLEDEIRRLRQTVGQTEGEKWKKEERIAKYEERIHGMQARLEAYQEYIQSLDTQLREEMSRHAPLYGAGLDALSMTELETISRIHEEGLRQIHAIRQQRKGSPLSSPIMSPHTLPPHNHGLYPNAPPQVAVGLPPSVMPIGVGMHHSNGHINGAMAPWFSHK</sequence>
<feature type="domain" description="MATH" evidence="3">
    <location>
        <begin position="267"/>
        <end position="403"/>
    </location>
</feature>
<evidence type="ECO:0000259" key="3">
    <source>
        <dbReference type="PROSITE" id="PS50144"/>
    </source>
</evidence>
<dbReference type="Gene3D" id="2.60.210.10">
    <property type="entry name" value="Apoptosis, Tumor Necrosis Factor Receptor Associated Protein 2, Chain A"/>
    <property type="match status" value="4"/>
</dbReference>
<dbReference type="PROSITE" id="PS50144">
    <property type="entry name" value="MATH"/>
    <property type="match status" value="4"/>
</dbReference>
<accession>A0ABD3L1C3</accession>
<feature type="region of interest" description="Disordered" evidence="2">
    <location>
        <begin position="885"/>
        <end position="973"/>
    </location>
</feature>
<feature type="coiled-coil region" evidence="1">
    <location>
        <begin position="2241"/>
        <end position="2405"/>
    </location>
</feature>
<evidence type="ECO:0000256" key="2">
    <source>
        <dbReference type="SAM" id="MobiDB-lite"/>
    </source>
</evidence>
<comment type="caution">
    <text evidence="4">The sequence shown here is derived from an EMBL/GenBank/DDBJ whole genome shotgun (WGS) entry which is preliminary data.</text>
</comment>
<organism evidence="4 5">
    <name type="scientific">Eucalyptus globulus</name>
    <name type="common">Tasmanian blue gum</name>
    <dbReference type="NCBI Taxonomy" id="34317"/>
    <lineage>
        <taxon>Eukaryota</taxon>
        <taxon>Viridiplantae</taxon>
        <taxon>Streptophyta</taxon>
        <taxon>Embryophyta</taxon>
        <taxon>Tracheophyta</taxon>
        <taxon>Spermatophyta</taxon>
        <taxon>Magnoliopsida</taxon>
        <taxon>eudicotyledons</taxon>
        <taxon>Gunneridae</taxon>
        <taxon>Pentapetalae</taxon>
        <taxon>rosids</taxon>
        <taxon>malvids</taxon>
        <taxon>Myrtales</taxon>
        <taxon>Myrtaceae</taxon>
        <taxon>Myrtoideae</taxon>
        <taxon>Eucalypteae</taxon>
        <taxon>Eucalyptus</taxon>
    </lineage>
</organism>
<evidence type="ECO:0000313" key="5">
    <source>
        <dbReference type="Proteomes" id="UP001634007"/>
    </source>
</evidence>
<feature type="compositionally biased region" description="Polar residues" evidence="2">
    <location>
        <begin position="1648"/>
        <end position="1660"/>
    </location>
</feature>
<dbReference type="CDD" id="cd00121">
    <property type="entry name" value="MATH"/>
    <property type="match status" value="4"/>
</dbReference>